<dbReference type="AlphaFoldDB" id="A0A645AD12"/>
<gene>
    <name evidence="2" type="ORF">SDC9_97838</name>
</gene>
<dbReference type="EMBL" id="VSSQ01013259">
    <property type="protein sequence ID" value="MPM51092.1"/>
    <property type="molecule type" value="Genomic_DNA"/>
</dbReference>
<evidence type="ECO:0008006" key="3">
    <source>
        <dbReference type="Google" id="ProtNLM"/>
    </source>
</evidence>
<evidence type="ECO:0000256" key="1">
    <source>
        <dbReference type="SAM" id="Phobius"/>
    </source>
</evidence>
<keyword evidence="1" id="KW-1133">Transmembrane helix</keyword>
<dbReference type="SMART" id="SM00028">
    <property type="entry name" value="TPR"/>
    <property type="match status" value="3"/>
</dbReference>
<keyword evidence="1" id="KW-0812">Transmembrane</keyword>
<accession>A0A645AD12</accession>
<dbReference type="InterPro" id="IPR019734">
    <property type="entry name" value="TPR_rpt"/>
</dbReference>
<organism evidence="2">
    <name type="scientific">bioreactor metagenome</name>
    <dbReference type="NCBI Taxonomy" id="1076179"/>
    <lineage>
        <taxon>unclassified sequences</taxon>
        <taxon>metagenomes</taxon>
        <taxon>ecological metagenomes</taxon>
    </lineage>
</organism>
<comment type="caution">
    <text evidence="2">The sequence shown here is derived from an EMBL/GenBank/DDBJ whole genome shotgun (WGS) entry which is preliminary data.</text>
</comment>
<evidence type="ECO:0000313" key="2">
    <source>
        <dbReference type="EMBL" id="MPM51092.1"/>
    </source>
</evidence>
<protein>
    <recommendedName>
        <fullName evidence="3">Tetratricopeptide repeat-like domain-containing protein</fullName>
    </recommendedName>
</protein>
<reference evidence="2" key="1">
    <citation type="submission" date="2019-08" db="EMBL/GenBank/DDBJ databases">
        <authorList>
            <person name="Kucharzyk K."/>
            <person name="Murdoch R.W."/>
            <person name="Higgins S."/>
            <person name="Loffler F."/>
        </authorList>
    </citation>
    <scope>NUCLEOTIDE SEQUENCE</scope>
</reference>
<dbReference type="InterPro" id="IPR011990">
    <property type="entry name" value="TPR-like_helical_dom_sf"/>
</dbReference>
<keyword evidence="1" id="KW-0472">Membrane</keyword>
<dbReference type="Pfam" id="PF13174">
    <property type="entry name" value="TPR_6"/>
    <property type="match status" value="2"/>
</dbReference>
<name>A0A645AD12_9ZZZZ</name>
<proteinExistence type="predicted"/>
<dbReference type="SUPFAM" id="SSF48452">
    <property type="entry name" value="TPR-like"/>
    <property type="match status" value="1"/>
</dbReference>
<dbReference type="Gene3D" id="1.25.40.10">
    <property type="entry name" value="Tetratricopeptide repeat domain"/>
    <property type="match status" value="2"/>
</dbReference>
<sequence length="229" mass="24905">MSKNKKDSAELTLTERIEGSLNSFLARNKKVAIIVLAVVVIGLITLGIVTSVNNKNLQAQFNTIDLLETAYSDLQVMGSEDEGYQAKYDELVAGLNDLSVKGKKYPSLKAQYLLGMVAFEKEEYQKALDSFVLTYSNAGKNYLASLALTNAAVSAEELGNDSLALEYYTKVIDEFGLSAAEAPKALFGQARLQEKSGNTELAKATLQQLADQFPTSEFAKIATNRLALL</sequence>
<feature type="transmembrane region" description="Helical" evidence="1">
    <location>
        <begin position="31"/>
        <end position="52"/>
    </location>
</feature>